<evidence type="ECO:0000256" key="7">
    <source>
        <dbReference type="ARBA" id="ARBA00022989"/>
    </source>
</evidence>
<evidence type="ECO:0000256" key="3">
    <source>
        <dbReference type="ARBA" id="ARBA00022448"/>
    </source>
</evidence>
<dbReference type="InterPro" id="IPR045083">
    <property type="entry name" value="ATP_synth_F0_asu_bact/mt"/>
</dbReference>
<dbReference type="GO" id="GO:0045259">
    <property type="term" value="C:proton-transporting ATP synthase complex"/>
    <property type="evidence" value="ECO:0007669"/>
    <property type="project" value="UniProtKB-KW"/>
</dbReference>
<dbReference type="Gene3D" id="1.20.120.220">
    <property type="entry name" value="ATP synthase, F0 complex, subunit A"/>
    <property type="match status" value="1"/>
</dbReference>
<feature type="transmembrane region" description="Helical" evidence="12">
    <location>
        <begin position="25"/>
        <end position="49"/>
    </location>
</feature>
<evidence type="ECO:0000256" key="10">
    <source>
        <dbReference type="ARBA" id="ARBA00023310"/>
    </source>
</evidence>
<keyword evidence="8" id="KW-0406">Ion transport</keyword>
<keyword evidence="9 12" id="KW-0472">Membrane</keyword>
<dbReference type="InterPro" id="IPR023011">
    <property type="entry name" value="ATP_synth_F0_asu_AS"/>
</dbReference>
<keyword evidence="4" id="KW-0138">CF(0)</keyword>
<keyword evidence="5 12" id="KW-0812">Transmembrane</keyword>
<evidence type="ECO:0000256" key="2">
    <source>
        <dbReference type="ARBA" id="ARBA00006810"/>
    </source>
</evidence>
<evidence type="ECO:0000256" key="9">
    <source>
        <dbReference type="ARBA" id="ARBA00023136"/>
    </source>
</evidence>
<feature type="transmembrane region" description="Helical" evidence="12">
    <location>
        <begin position="101"/>
        <end position="125"/>
    </location>
</feature>
<accession>A0A1C9UZD5</accession>
<protein>
    <recommendedName>
        <fullName evidence="11">ATP synthase subunit a</fullName>
    </recommendedName>
</protein>
<geneLocation type="mitochondrion" evidence="13"/>
<keyword evidence="13" id="KW-0496">Mitochondrion</keyword>
<feature type="transmembrane region" description="Helical" evidence="12">
    <location>
        <begin position="70"/>
        <end position="89"/>
    </location>
</feature>
<keyword evidence="7 12" id="KW-1133">Transmembrane helix</keyword>
<dbReference type="GO" id="GO:0005743">
    <property type="term" value="C:mitochondrial inner membrane"/>
    <property type="evidence" value="ECO:0007669"/>
    <property type="project" value="UniProtKB-SubCell"/>
</dbReference>
<evidence type="ECO:0000256" key="4">
    <source>
        <dbReference type="ARBA" id="ARBA00022547"/>
    </source>
</evidence>
<reference evidence="13" key="1">
    <citation type="journal article" date="2016" name="Gene">
        <title>Syllidae mitochondrial gene order is unusually variable for Annelida.</title>
        <authorList>
            <person name="Aguado M.T."/>
            <person name="Richter S."/>
            <person name="Sontowski R."/>
            <person name="Golombek A."/>
            <person name="Struck T.H."/>
            <person name="Bleidorn C."/>
        </authorList>
    </citation>
    <scope>NUCLEOTIDE SEQUENCE</scope>
</reference>
<dbReference type="GeneID" id="29291487"/>
<dbReference type="PRINTS" id="PR00123">
    <property type="entry name" value="ATPASEA"/>
</dbReference>
<dbReference type="InterPro" id="IPR000568">
    <property type="entry name" value="ATP_synth_F0_asu"/>
</dbReference>
<keyword evidence="6" id="KW-0375">Hydrogen ion transport</keyword>
<dbReference type="PANTHER" id="PTHR11410:SF0">
    <property type="entry name" value="ATP SYNTHASE SUBUNIT A"/>
    <property type="match status" value="1"/>
</dbReference>
<dbReference type="PROSITE" id="PS00449">
    <property type="entry name" value="ATPASE_A"/>
    <property type="match status" value="1"/>
</dbReference>
<dbReference type="EMBL" id="KX752424">
    <property type="protein sequence ID" value="AOR87132.1"/>
    <property type="molecule type" value="Genomic_DNA"/>
</dbReference>
<comment type="subcellular location">
    <subcellularLocation>
        <location evidence="1">Membrane</location>
        <topology evidence="1">Multi-pass membrane protein</topology>
    </subcellularLocation>
    <subcellularLocation>
        <location evidence="11">Mitochondrion inner membrane</location>
        <topology evidence="11">Multi-pass membrane protein</topology>
    </subcellularLocation>
</comment>
<keyword evidence="3" id="KW-0813">Transport</keyword>
<proteinExistence type="inferred from homology"/>
<name>A0A1C9UZD5_MYRBC</name>
<feature type="transmembrane region" description="Helical" evidence="12">
    <location>
        <begin position="202"/>
        <end position="225"/>
    </location>
</feature>
<comment type="similarity">
    <text evidence="2">Belongs to the ATPase A chain family.</text>
</comment>
<dbReference type="Pfam" id="PF00119">
    <property type="entry name" value="ATP-synt_A"/>
    <property type="match status" value="1"/>
</dbReference>
<dbReference type="NCBIfam" id="TIGR01131">
    <property type="entry name" value="ATP_synt_6_or_A"/>
    <property type="match status" value="1"/>
</dbReference>
<gene>
    <name evidence="13" type="primary">ATP6</name>
</gene>
<organism evidence="13">
    <name type="scientific">Myrianida brachycephala</name>
    <name type="common">Marine polychaete worm</name>
    <name type="synonym">Autolytus brachycephalus</name>
    <dbReference type="NCBI Taxonomy" id="884646"/>
    <lineage>
        <taxon>Eukaryota</taxon>
        <taxon>Metazoa</taxon>
        <taxon>Spiralia</taxon>
        <taxon>Lophotrochozoa</taxon>
        <taxon>Annelida</taxon>
        <taxon>Polychaeta</taxon>
        <taxon>Errantia</taxon>
        <taxon>Phyllodocida</taxon>
        <taxon>Syllidae</taxon>
        <taxon>Myrianida</taxon>
    </lineage>
</organism>
<dbReference type="CTD" id="4508"/>
<dbReference type="PANTHER" id="PTHR11410">
    <property type="entry name" value="ATP SYNTHASE SUBUNIT A"/>
    <property type="match status" value="1"/>
</dbReference>
<dbReference type="SUPFAM" id="SSF81336">
    <property type="entry name" value="F1F0 ATP synthase subunit A"/>
    <property type="match status" value="1"/>
</dbReference>
<dbReference type="CDD" id="cd00310">
    <property type="entry name" value="ATP-synt_Fo_a_6"/>
    <property type="match status" value="1"/>
</dbReference>
<evidence type="ECO:0000256" key="11">
    <source>
        <dbReference type="RuleBase" id="RU004450"/>
    </source>
</evidence>
<dbReference type="RefSeq" id="YP_009307959.1">
    <property type="nucleotide sequence ID" value="NC_031403.1"/>
</dbReference>
<evidence type="ECO:0000256" key="1">
    <source>
        <dbReference type="ARBA" id="ARBA00004141"/>
    </source>
</evidence>
<dbReference type="GO" id="GO:0046933">
    <property type="term" value="F:proton-transporting ATP synthase activity, rotational mechanism"/>
    <property type="evidence" value="ECO:0007669"/>
    <property type="project" value="TreeGrafter"/>
</dbReference>
<sequence length="231" mass="25887">MMVDIFSSFDPFTLSSFSSFPNTSWLFIFTLPIIIESYWALGSFITMMVSPLMNTMNEQLTRSSMDNMKSSALFIIPLFIMMLMFNLLGLTPYCLSLTNHLMFTLTFGLPLWMSLVISSFVYNFYQGTAMLLPPGAPTTLNPFLVIVETVSTLVRPITLSFRLAANMTAGHVVLGLMGSYMSSIIMSSFSQSLLFLSLMSGYIMFEFAICAIQAYVFCLLLTLYANDHSTL</sequence>
<dbReference type="AlphaFoldDB" id="A0A1C9UZD5"/>
<evidence type="ECO:0000256" key="12">
    <source>
        <dbReference type="SAM" id="Phobius"/>
    </source>
</evidence>
<dbReference type="InterPro" id="IPR035908">
    <property type="entry name" value="F0_ATP_A_sf"/>
</dbReference>
<evidence type="ECO:0000256" key="5">
    <source>
        <dbReference type="ARBA" id="ARBA00022692"/>
    </source>
</evidence>
<evidence type="ECO:0000256" key="8">
    <source>
        <dbReference type="ARBA" id="ARBA00023065"/>
    </source>
</evidence>
<feature type="transmembrane region" description="Helical" evidence="12">
    <location>
        <begin position="172"/>
        <end position="196"/>
    </location>
</feature>
<evidence type="ECO:0000313" key="13">
    <source>
        <dbReference type="EMBL" id="AOR87132.1"/>
    </source>
</evidence>
<evidence type="ECO:0000256" key="6">
    <source>
        <dbReference type="ARBA" id="ARBA00022781"/>
    </source>
</evidence>
<keyword evidence="10" id="KW-0066">ATP synthesis</keyword>